<dbReference type="InterPro" id="IPR001852">
    <property type="entry name" value="PdxS/SNZ"/>
</dbReference>
<dbReference type="AlphaFoldDB" id="A0AA96V617"/>
<dbReference type="PANTHER" id="PTHR31829:SF0">
    <property type="entry name" value="PYRIDOXAL 5'-PHOSPHATE SYNTHASE SUBUNIT SNZ1-RELATED"/>
    <property type="match status" value="1"/>
</dbReference>
<reference evidence="9 10" key="1">
    <citation type="submission" date="2023-07" db="EMBL/GenBank/DDBJ databases">
        <title>Closed genoem sequence of Methanosarcinaceae archaeon Ac7.</title>
        <authorList>
            <person name="Poehlein A."/>
            <person name="Protasov E."/>
            <person name="Platt K."/>
            <person name="Reeh H."/>
            <person name="Daniel R."/>
            <person name="Brune A."/>
        </authorList>
    </citation>
    <scope>NUCLEOTIDE SEQUENCE [LARGE SCALE GENOMIC DNA]</scope>
    <source>
        <strain evidence="9 10">Ac7</strain>
    </source>
</reference>
<dbReference type="GO" id="GO:0008615">
    <property type="term" value="P:pyridoxine biosynthetic process"/>
    <property type="evidence" value="ECO:0007669"/>
    <property type="project" value="TreeGrafter"/>
</dbReference>
<dbReference type="RefSeq" id="WP_338102477.1">
    <property type="nucleotide sequence ID" value="NZ_CP131060.1"/>
</dbReference>
<evidence type="ECO:0000256" key="6">
    <source>
        <dbReference type="ARBA" id="ARBA00023270"/>
    </source>
</evidence>
<keyword evidence="4" id="KW-0663">Pyridoxal phosphate</keyword>
<evidence type="ECO:0000313" key="9">
    <source>
        <dbReference type="EMBL" id="WNY26145.1"/>
    </source>
</evidence>
<evidence type="ECO:0000256" key="5">
    <source>
        <dbReference type="ARBA" id="ARBA00023239"/>
    </source>
</evidence>
<dbReference type="GO" id="GO:0006520">
    <property type="term" value="P:amino acid metabolic process"/>
    <property type="evidence" value="ECO:0007669"/>
    <property type="project" value="TreeGrafter"/>
</dbReference>
<gene>
    <name evidence="9" type="primary">pdxS</name>
    <name evidence="9" type="ORF">MsAc7_17180</name>
</gene>
<evidence type="ECO:0000256" key="1">
    <source>
        <dbReference type="ARBA" id="ARBA00004737"/>
    </source>
</evidence>
<dbReference type="GO" id="GO:0042823">
    <property type="term" value="P:pyridoxal phosphate biosynthetic process"/>
    <property type="evidence" value="ECO:0007669"/>
    <property type="project" value="InterPro"/>
</dbReference>
<dbReference type="Pfam" id="PF01680">
    <property type="entry name" value="SOR_SNZ"/>
    <property type="match status" value="1"/>
</dbReference>
<comment type="pathway">
    <text evidence="1">Cofactor biosynthesis; pyridoxal 5'-phosphate biosynthesis.</text>
</comment>
<dbReference type="Proteomes" id="UP001303587">
    <property type="component" value="Chromosome"/>
</dbReference>
<dbReference type="GeneID" id="89230814"/>
<keyword evidence="10" id="KW-1185">Reference proteome</keyword>
<evidence type="ECO:0000259" key="8">
    <source>
        <dbReference type="Pfam" id="PF01680"/>
    </source>
</evidence>
<dbReference type="SUPFAM" id="SSF51366">
    <property type="entry name" value="Ribulose-phoshate binding barrel"/>
    <property type="match status" value="1"/>
</dbReference>
<dbReference type="InterPro" id="IPR033755">
    <property type="entry name" value="PdxS/SNZ_N"/>
</dbReference>
<keyword evidence="5 9" id="KW-0456">Lyase</keyword>
<evidence type="ECO:0000256" key="3">
    <source>
        <dbReference type="ARBA" id="ARBA00012084"/>
    </source>
</evidence>
<evidence type="ECO:0000256" key="7">
    <source>
        <dbReference type="ARBA" id="ARBA00047992"/>
    </source>
</evidence>
<dbReference type="InterPro" id="IPR011060">
    <property type="entry name" value="RibuloseP-bd_barrel"/>
</dbReference>
<dbReference type="EMBL" id="CP131060">
    <property type="protein sequence ID" value="WNY26145.1"/>
    <property type="molecule type" value="Genomic_DNA"/>
</dbReference>
<name>A0AA96V617_9EURY</name>
<organism evidence="9 10">
    <name type="scientific">Methanolapillus millepedarum</name>
    <dbReference type="NCBI Taxonomy" id="3028296"/>
    <lineage>
        <taxon>Archaea</taxon>
        <taxon>Methanobacteriati</taxon>
        <taxon>Methanobacteriota</taxon>
        <taxon>Stenosarchaea group</taxon>
        <taxon>Methanomicrobia</taxon>
        <taxon>Methanosarcinales</taxon>
        <taxon>Methanosarcinaceae</taxon>
        <taxon>Methanolapillus</taxon>
    </lineage>
</organism>
<dbReference type="Gene3D" id="3.20.20.70">
    <property type="entry name" value="Aldolase class I"/>
    <property type="match status" value="1"/>
</dbReference>
<dbReference type="GO" id="GO:0036381">
    <property type="term" value="F:pyridoxal 5'-phosphate synthase (glutamine hydrolysing) activity"/>
    <property type="evidence" value="ECO:0007669"/>
    <property type="project" value="UniProtKB-EC"/>
</dbReference>
<comment type="catalytic activity">
    <reaction evidence="7">
        <text>aldehydo-D-ribose 5-phosphate + D-glyceraldehyde 3-phosphate + L-glutamine = pyridoxal 5'-phosphate + L-glutamate + phosphate + 3 H2O + H(+)</text>
        <dbReference type="Rhea" id="RHEA:31507"/>
        <dbReference type="ChEBI" id="CHEBI:15377"/>
        <dbReference type="ChEBI" id="CHEBI:15378"/>
        <dbReference type="ChEBI" id="CHEBI:29985"/>
        <dbReference type="ChEBI" id="CHEBI:43474"/>
        <dbReference type="ChEBI" id="CHEBI:58273"/>
        <dbReference type="ChEBI" id="CHEBI:58359"/>
        <dbReference type="ChEBI" id="CHEBI:59776"/>
        <dbReference type="ChEBI" id="CHEBI:597326"/>
        <dbReference type="EC" id="4.3.3.6"/>
    </reaction>
</comment>
<evidence type="ECO:0000256" key="2">
    <source>
        <dbReference type="ARBA" id="ARBA00007281"/>
    </source>
</evidence>
<accession>A0AA96V617</accession>
<dbReference type="EC" id="4.3.3.6" evidence="3"/>
<sequence length="291" mass="30695">MVDLSTLRFGNELIARGFEKLGKGGVICDVSTPEQAELAEDCGAVAVMVTDSLSVDSRARSGVMRMANVETIEAILASVSIPVMGKVRLGHFVEAEILQALGIAMIDESEALSPASLDSVIDKTKFNVPFITGATNLGEALRSVSTGTMMIRVSGQVGSGNVSGVVQSQIQIMKRLAELLEKSDEECAEYAKTKKVSEDLLAQAIDMKRLPVLNYAAGGIATPADAALMMKLGCDGVFVGSGIFKAEHPELMGKAMVDAVKNYDKPEWLAKISKGIGSGMRGAEPGPDVKK</sequence>
<dbReference type="PANTHER" id="PTHR31829">
    <property type="entry name" value="PYRIDOXAL 5'-PHOSPHATE SYNTHASE SUBUNIT SNZ1-RELATED"/>
    <property type="match status" value="1"/>
</dbReference>
<feature type="domain" description="PdxS/SNZ N-terminal" evidence="8">
    <location>
        <begin position="14"/>
        <end position="217"/>
    </location>
</feature>
<protein>
    <recommendedName>
        <fullName evidence="3">pyridoxal 5'-phosphate synthase (glutamine hydrolyzing)</fullName>
        <ecNumber evidence="3">4.3.3.6</ecNumber>
    </recommendedName>
</protein>
<dbReference type="InterPro" id="IPR013785">
    <property type="entry name" value="Aldolase_TIM"/>
</dbReference>
<keyword evidence="6" id="KW-0704">Schiff base</keyword>
<evidence type="ECO:0000256" key="4">
    <source>
        <dbReference type="ARBA" id="ARBA00022898"/>
    </source>
</evidence>
<comment type="similarity">
    <text evidence="2">Belongs to the PdxS/SNZ family.</text>
</comment>
<evidence type="ECO:0000313" key="10">
    <source>
        <dbReference type="Proteomes" id="UP001303587"/>
    </source>
</evidence>
<proteinExistence type="inferred from homology"/>